<dbReference type="Gene3D" id="3.30.499.10">
    <property type="entry name" value="Aconitase, domain 3"/>
    <property type="match status" value="2"/>
</dbReference>
<protein>
    <recommendedName>
        <fullName evidence="12">3-isopropylmalate dehydratase large subunit</fullName>
        <ecNumber evidence="12">4.2.1.33</ecNumber>
    </recommendedName>
    <alternativeName>
        <fullName evidence="12">Alpha-IPM isomerase</fullName>
        <shortName evidence="12">IPMI</shortName>
    </alternativeName>
    <alternativeName>
        <fullName evidence="12">Isopropylmalate isomerase</fullName>
    </alternativeName>
</protein>
<evidence type="ECO:0000256" key="3">
    <source>
        <dbReference type="ARBA" id="ARBA00004729"/>
    </source>
</evidence>
<evidence type="ECO:0000256" key="9">
    <source>
        <dbReference type="ARBA" id="ARBA00023014"/>
    </source>
</evidence>
<dbReference type="Proteomes" id="UP001139414">
    <property type="component" value="Unassembled WGS sequence"/>
</dbReference>
<comment type="catalytic activity">
    <reaction evidence="1 12">
        <text>(2R,3S)-3-isopropylmalate = (2S)-2-isopropylmalate</text>
        <dbReference type="Rhea" id="RHEA:32287"/>
        <dbReference type="ChEBI" id="CHEBI:1178"/>
        <dbReference type="ChEBI" id="CHEBI:35121"/>
        <dbReference type="EC" id="4.2.1.33"/>
    </reaction>
</comment>
<comment type="caution">
    <text evidence="14">The sequence shown here is derived from an EMBL/GenBank/DDBJ whole genome shotgun (WGS) entry which is preliminary data.</text>
</comment>
<dbReference type="InterPro" id="IPR033941">
    <property type="entry name" value="IPMI_cat"/>
</dbReference>
<keyword evidence="9 12" id="KW-0411">Iron-sulfur</keyword>
<dbReference type="InterPro" id="IPR050067">
    <property type="entry name" value="IPM_dehydratase_rel_enz"/>
</dbReference>
<dbReference type="InterPro" id="IPR004430">
    <property type="entry name" value="3-IsopropMal_deHydase_lsu"/>
</dbReference>
<comment type="similarity">
    <text evidence="12">Belongs to the aconitase/IPM isomerase family. LeuC type 1 subfamily.</text>
</comment>
<dbReference type="CDD" id="cd01583">
    <property type="entry name" value="IPMI"/>
    <property type="match status" value="1"/>
</dbReference>
<accession>A0A9X1LHW1</accession>
<evidence type="ECO:0000313" key="15">
    <source>
        <dbReference type="Proteomes" id="UP001139414"/>
    </source>
</evidence>
<evidence type="ECO:0000256" key="11">
    <source>
        <dbReference type="ARBA" id="ARBA00023304"/>
    </source>
</evidence>
<evidence type="ECO:0000256" key="12">
    <source>
        <dbReference type="HAMAP-Rule" id="MF_01026"/>
    </source>
</evidence>
<evidence type="ECO:0000256" key="2">
    <source>
        <dbReference type="ARBA" id="ARBA00002695"/>
    </source>
</evidence>
<comment type="pathway">
    <text evidence="3 12">Amino-acid biosynthesis; L-leucine biosynthesis; L-leucine from 3-methyl-2-oxobutanoate: step 2/4.</text>
</comment>
<evidence type="ECO:0000256" key="10">
    <source>
        <dbReference type="ARBA" id="ARBA00023239"/>
    </source>
</evidence>
<dbReference type="InterPro" id="IPR018136">
    <property type="entry name" value="Aconitase_4Fe-4S_BS"/>
</dbReference>
<evidence type="ECO:0000313" key="14">
    <source>
        <dbReference type="EMBL" id="MCB7480686.1"/>
    </source>
</evidence>
<name>A0A9X1LHW1_9FLAO</name>
<dbReference type="GO" id="GO:0003861">
    <property type="term" value="F:3-isopropylmalate dehydratase activity"/>
    <property type="evidence" value="ECO:0007669"/>
    <property type="project" value="UniProtKB-UniRule"/>
</dbReference>
<dbReference type="InterPro" id="IPR015931">
    <property type="entry name" value="Acnase/IPM_dHydase_lsu_aba_1/3"/>
</dbReference>
<dbReference type="PRINTS" id="PR00415">
    <property type="entry name" value="ACONITASE"/>
</dbReference>
<feature type="domain" description="Aconitase/3-isopropylmalate dehydratase large subunit alpha/beta/alpha" evidence="13">
    <location>
        <begin position="7"/>
        <end position="450"/>
    </location>
</feature>
<feature type="binding site" evidence="12">
    <location>
        <position position="403"/>
    </location>
    <ligand>
        <name>[4Fe-4S] cluster</name>
        <dbReference type="ChEBI" id="CHEBI:49883"/>
    </ligand>
</feature>
<keyword evidence="10 12" id="KW-0456">Lyase</keyword>
<keyword evidence="8 12" id="KW-0408">Iron</keyword>
<sequence length="460" mass="50535">MKKTLFDKIWDSHVVESIPNGPDILYIDKHLIHEVTSPQAFNELKERNIPVFRPEQIVATADHNTPTKDQHLPVKDLLSRKQLKELSQNCEENNITLYGLGHPYNGIVHVMAPELGITQPGMTIVCGDSHTSTHGAFGTIAFGIGTSQVTQVFASQCLLVEKPKRLRVNVNGKLKNGVLPKDVILYIISKLGTNSGTGYFCEYAGNVFEDMSMEGRMTVCNMSIEMGARGGLIAPDQTTIDYVESREFAPKDAEFEKMKAHWKTLKSDEGAEFDQEYSFEAEDIEPMITYGTNPGMGIKLTGSIPVEGNKSDAKALAYMNFKAGETLLEKPINYIFIGSCTNSRIEDFRVAASFIKGKKKAKNVNALIVPGSRQVSEQIKLEGLDKVFEEAGFTLRQPGCSACLAMNDDKIPEGEYCVSTSNRNFEGRQGPGSRTILASPLTAAATAISGKISNYTQTLN</sequence>
<keyword evidence="5 12" id="KW-0004">4Fe-4S</keyword>
<dbReference type="NCBIfam" id="NF009116">
    <property type="entry name" value="PRK12466.1"/>
    <property type="match status" value="1"/>
</dbReference>
<evidence type="ECO:0000256" key="1">
    <source>
        <dbReference type="ARBA" id="ARBA00000491"/>
    </source>
</evidence>
<reference evidence="14" key="1">
    <citation type="submission" date="2021-10" db="EMBL/GenBank/DDBJ databases">
        <title>Gramella sp. ASW11-100T, isolated from marine sediment.</title>
        <authorList>
            <person name="Xia C."/>
        </authorList>
    </citation>
    <scope>NUCLEOTIDE SEQUENCE</scope>
    <source>
        <strain evidence="14">ASW11-100</strain>
    </source>
</reference>
<evidence type="ECO:0000256" key="7">
    <source>
        <dbReference type="ARBA" id="ARBA00022723"/>
    </source>
</evidence>
<feature type="binding site" evidence="12">
    <location>
        <position position="340"/>
    </location>
    <ligand>
        <name>[4Fe-4S] cluster</name>
        <dbReference type="ChEBI" id="CHEBI:49883"/>
    </ligand>
</feature>
<dbReference type="PROSITE" id="PS01244">
    <property type="entry name" value="ACONITASE_2"/>
    <property type="match status" value="1"/>
</dbReference>
<comment type="subunit">
    <text evidence="12">Heterodimer of LeuC and LeuD.</text>
</comment>
<dbReference type="GO" id="GO:0009098">
    <property type="term" value="P:L-leucine biosynthetic process"/>
    <property type="evidence" value="ECO:0007669"/>
    <property type="project" value="UniProtKB-UniRule"/>
</dbReference>
<dbReference type="PANTHER" id="PTHR43822">
    <property type="entry name" value="HOMOACONITASE, MITOCHONDRIAL-RELATED"/>
    <property type="match status" value="1"/>
</dbReference>
<dbReference type="HAMAP" id="MF_01026">
    <property type="entry name" value="LeuC_type1"/>
    <property type="match status" value="1"/>
</dbReference>
<dbReference type="PANTHER" id="PTHR43822:SF9">
    <property type="entry name" value="3-ISOPROPYLMALATE DEHYDRATASE"/>
    <property type="match status" value="1"/>
</dbReference>
<keyword evidence="11 12" id="KW-0100">Branched-chain amino acid biosynthesis</keyword>
<gene>
    <name evidence="12 14" type="primary">leuC</name>
    <name evidence="14" type="ORF">LGQ90_05345</name>
</gene>
<comment type="function">
    <text evidence="2 12">Catalyzes the isomerization between 2-isopropylmalate and 3-isopropylmalate, via the formation of 2-isopropylmaleate.</text>
</comment>
<evidence type="ECO:0000256" key="8">
    <source>
        <dbReference type="ARBA" id="ARBA00023004"/>
    </source>
</evidence>
<keyword evidence="15" id="KW-1185">Reference proteome</keyword>
<keyword evidence="4 12" id="KW-0432">Leucine biosynthesis</keyword>
<dbReference type="EMBL" id="JAJBZG010000002">
    <property type="protein sequence ID" value="MCB7480686.1"/>
    <property type="molecule type" value="Genomic_DNA"/>
</dbReference>
<dbReference type="GO" id="GO:0046872">
    <property type="term" value="F:metal ion binding"/>
    <property type="evidence" value="ECO:0007669"/>
    <property type="project" value="UniProtKB-KW"/>
</dbReference>
<dbReference type="GO" id="GO:0051539">
    <property type="term" value="F:4 iron, 4 sulfur cluster binding"/>
    <property type="evidence" value="ECO:0007669"/>
    <property type="project" value="UniProtKB-KW"/>
</dbReference>
<evidence type="ECO:0000256" key="5">
    <source>
        <dbReference type="ARBA" id="ARBA00022485"/>
    </source>
</evidence>
<dbReference type="InterPro" id="IPR036008">
    <property type="entry name" value="Aconitase_4Fe-4S_dom"/>
</dbReference>
<evidence type="ECO:0000256" key="6">
    <source>
        <dbReference type="ARBA" id="ARBA00022605"/>
    </source>
</evidence>
<proteinExistence type="inferred from homology"/>
<comment type="cofactor">
    <cofactor evidence="12">
        <name>[4Fe-4S] cluster</name>
        <dbReference type="ChEBI" id="CHEBI:49883"/>
    </cofactor>
    <text evidence="12">Binds 1 [4Fe-4S] cluster per subunit.</text>
</comment>
<keyword evidence="7 12" id="KW-0479">Metal-binding</keyword>
<dbReference type="RefSeq" id="WP_229338934.1">
    <property type="nucleotide sequence ID" value="NZ_JAJBZG010000002.1"/>
</dbReference>
<evidence type="ECO:0000256" key="4">
    <source>
        <dbReference type="ARBA" id="ARBA00022430"/>
    </source>
</evidence>
<dbReference type="NCBIfam" id="TIGR00170">
    <property type="entry name" value="leuC"/>
    <property type="match status" value="1"/>
</dbReference>
<dbReference type="SUPFAM" id="SSF53732">
    <property type="entry name" value="Aconitase iron-sulfur domain"/>
    <property type="match status" value="1"/>
</dbReference>
<dbReference type="AlphaFoldDB" id="A0A9X1LHW1"/>
<dbReference type="Pfam" id="PF00330">
    <property type="entry name" value="Aconitase"/>
    <property type="match status" value="1"/>
</dbReference>
<dbReference type="InterPro" id="IPR001030">
    <property type="entry name" value="Acoase/IPM_deHydtase_lsu_aba"/>
</dbReference>
<feature type="binding site" evidence="12">
    <location>
        <position position="400"/>
    </location>
    <ligand>
        <name>[4Fe-4S] cluster</name>
        <dbReference type="ChEBI" id="CHEBI:49883"/>
    </ligand>
</feature>
<organism evidence="14 15">
    <name type="scientific">Christiangramia sediminis</name>
    <dbReference type="NCBI Taxonomy" id="2881336"/>
    <lineage>
        <taxon>Bacteria</taxon>
        <taxon>Pseudomonadati</taxon>
        <taxon>Bacteroidota</taxon>
        <taxon>Flavobacteriia</taxon>
        <taxon>Flavobacteriales</taxon>
        <taxon>Flavobacteriaceae</taxon>
        <taxon>Christiangramia</taxon>
    </lineage>
</organism>
<dbReference type="EC" id="4.2.1.33" evidence="12"/>
<keyword evidence="6 12" id="KW-0028">Amino-acid biosynthesis</keyword>
<dbReference type="NCBIfam" id="NF004016">
    <property type="entry name" value="PRK05478.1"/>
    <property type="match status" value="1"/>
</dbReference>
<evidence type="ECO:0000259" key="13">
    <source>
        <dbReference type="Pfam" id="PF00330"/>
    </source>
</evidence>